<dbReference type="SMART" id="SM00054">
    <property type="entry name" value="EFh"/>
    <property type="match status" value="1"/>
</dbReference>
<reference evidence="4 5" key="1">
    <citation type="journal article" date="2023" name="Sci. Data">
        <title>Genome assembly of the Korean intertidal mud-creeper Batillaria attramentaria.</title>
        <authorList>
            <person name="Patra A.K."/>
            <person name="Ho P.T."/>
            <person name="Jun S."/>
            <person name="Lee S.J."/>
            <person name="Kim Y."/>
            <person name="Won Y.J."/>
        </authorList>
    </citation>
    <scope>NUCLEOTIDE SEQUENCE [LARGE SCALE GENOMIC DNA]</scope>
    <source>
        <strain evidence="4">Wonlab-2016</strain>
    </source>
</reference>
<dbReference type="Proteomes" id="UP001519460">
    <property type="component" value="Unassembled WGS sequence"/>
</dbReference>
<evidence type="ECO:0000313" key="5">
    <source>
        <dbReference type="Proteomes" id="UP001519460"/>
    </source>
</evidence>
<sequence>MRPATIALLLLVSSVLLTSTEGADWWKKFKSWWRKTFRKRGVNGRQADGVLQAALQQACPDVEFGPDVKLSDVVKNAFSEADENKNGQLDPEEYEEFIRIV</sequence>
<feature type="non-terminal residue" evidence="4">
    <location>
        <position position="101"/>
    </location>
</feature>
<keyword evidence="2" id="KW-0732">Signal</keyword>
<dbReference type="SUPFAM" id="SSF47473">
    <property type="entry name" value="EF-hand"/>
    <property type="match status" value="1"/>
</dbReference>
<dbReference type="PROSITE" id="PS50222">
    <property type="entry name" value="EF_HAND_2"/>
    <property type="match status" value="1"/>
</dbReference>
<keyword evidence="5" id="KW-1185">Reference proteome</keyword>
<dbReference type="InterPro" id="IPR018247">
    <property type="entry name" value="EF_Hand_1_Ca_BS"/>
</dbReference>
<evidence type="ECO:0000256" key="1">
    <source>
        <dbReference type="ARBA" id="ARBA00022837"/>
    </source>
</evidence>
<protein>
    <recommendedName>
        <fullName evidence="3">EF-hand domain-containing protein</fullName>
    </recommendedName>
</protein>
<feature type="domain" description="EF-hand" evidence="3">
    <location>
        <begin position="69"/>
        <end position="101"/>
    </location>
</feature>
<dbReference type="EMBL" id="JACVVK020000465">
    <property type="protein sequence ID" value="KAK7473538.1"/>
    <property type="molecule type" value="Genomic_DNA"/>
</dbReference>
<feature type="chain" id="PRO_5044843210" description="EF-hand domain-containing protein" evidence="2">
    <location>
        <begin position="23"/>
        <end position="101"/>
    </location>
</feature>
<comment type="caution">
    <text evidence="4">The sequence shown here is derived from an EMBL/GenBank/DDBJ whole genome shotgun (WGS) entry which is preliminary data.</text>
</comment>
<dbReference type="AlphaFoldDB" id="A0ABD0JFC4"/>
<dbReference type="Gene3D" id="1.10.238.10">
    <property type="entry name" value="EF-hand"/>
    <property type="match status" value="1"/>
</dbReference>
<dbReference type="PROSITE" id="PS00018">
    <property type="entry name" value="EF_HAND_1"/>
    <property type="match status" value="1"/>
</dbReference>
<dbReference type="InterPro" id="IPR002048">
    <property type="entry name" value="EF_hand_dom"/>
</dbReference>
<evidence type="ECO:0000259" key="3">
    <source>
        <dbReference type="PROSITE" id="PS50222"/>
    </source>
</evidence>
<name>A0ABD0JFC4_9CAEN</name>
<proteinExistence type="predicted"/>
<gene>
    <name evidence="4" type="ORF">BaRGS_00035199</name>
</gene>
<dbReference type="InterPro" id="IPR011992">
    <property type="entry name" value="EF-hand-dom_pair"/>
</dbReference>
<organism evidence="4 5">
    <name type="scientific">Batillaria attramentaria</name>
    <dbReference type="NCBI Taxonomy" id="370345"/>
    <lineage>
        <taxon>Eukaryota</taxon>
        <taxon>Metazoa</taxon>
        <taxon>Spiralia</taxon>
        <taxon>Lophotrochozoa</taxon>
        <taxon>Mollusca</taxon>
        <taxon>Gastropoda</taxon>
        <taxon>Caenogastropoda</taxon>
        <taxon>Sorbeoconcha</taxon>
        <taxon>Cerithioidea</taxon>
        <taxon>Batillariidae</taxon>
        <taxon>Batillaria</taxon>
    </lineage>
</organism>
<evidence type="ECO:0000313" key="4">
    <source>
        <dbReference type="EMBL" id="KAK7473538.1"/>
    </source>
</evidence>
<feature type="signal peptide" evidence="2">
    <location>
        <begin position="1"/>
        <end position="22"/>
    </location>
</feature>
<evidence type="ECO:0000256" key="2">
    <source>
        <dbReference type="SAM" id="SignalP"/>
    </source>
</evidence>
<accession>A0ABD0JFC4</accession>
<keyword evidence="1" id="KW-0106">Calcium</keyword>